<sequence length="207" mass="24253">MELDFRKLNATKLFDFSKEQEQLIFKMYDKLFGIYDISVIAVEKSPFHIFNSGEENSLFSPKICYFITDKNKENPFYLFIVSKIGTTARGARTKASYDSLQIWGMKILDEDYGFISVNKKKWADKIAGIFTQFNINFSDREFNNFYVLASDRFKKYAFLNESLKETIRAFPDEDFKLEIRNNILNFGLPKNLTVDNALHVAEFLKNL</sequence>
<dbReference type="AlphaFoldDB" id="A0AAU6WKQ5"/>
<organism evidence="1 2">
    <name type="scientific">Chryseobacterium endophyticum</name>
    <dbReference type="NCBI Taxonomy" id="1854762"/>
    <lineage>
        <taxon>Bacteria</taxon>
        <taxon>Pseudomonadati</taxon>
        <taxon>Bacteroidota</taxon>
        <taxon>Flavobacteriia</taxon>
        <taxon>Flavobacteriales</taxon>
        <taxon>Weeksellaceae</taxon>
        <taxon>Chryseobacterium group</taxon>
        <taxon>Chryseobacterium</taxon>
    </lineage>
</organism>
<keyword evidence="2" id="KW-1185">Reference proteome</keyword>
<dbReference type="Proteomes" id="UP001463665">
    <property type="component" value="Chromosome"/>
</dbReference>
<name>A0AAU6WKQ5_9FLAO</name>
<gene>
    <name evidence="1" type="ORF">AAFP95_15685</name>
</gene>
<accession>A0AAU6WKQ5</accession>
<evidence type="ECO:0000313" key="1">
    <source>
        <dbReference type="EMBL" id="XAO73216.1"/>
    </source>
</evidence>
<dbReference type="RefSeq" id="WP_345765773.1">
    <property type="nucleotide sequence ID" value="NZ_CP154834.1"/>
</dbReference>
<protein>
    <submittedName>
        <fullName evidence="1">Uncharacterized protein</fullName>
    </submittedName>
</protein>
<proteinExistence type="predicted"/>
<evidence type="ECO:0000313" key="2">
    <source>
        <dbReference type="Proteomes" id="UP001463665"/>
    </source>
</evidence>
<dbReference type="EMBL" id="CP154834">
    <property type="protein sequence ID" value="XAO73216.1"/>
    <property type="molecule type" value="Genomic_DNA"/>
</dbReference>
<reference evidence="1 2" key="1">
    <citation type="submission" date="2024-04" db="EMBL/GenBank/DDBJ databases">
        <title>Genome sequencing and assembly of rice foliar adapted Chryseobacterium endophyticum OsEnb-ALM-A6.</title>
        <authorList>
            <person name="Kumar S."/>
            <person name="Javed M."/>
            <person name="Chouhan V."/>
            <person name="Charishma K."/>
            <person name="Patel A."/>
            <person name="Kumar M."/>
            <person name="Sahu K.P."/>
            <person name="Kumar A."/>
        </authorList>
    </citation>
    <scope>NUCLEOTIDE SEQUENCE [LARGE SCALE GENOMIC DNA]</scope>
    <source>
        <strain evidence="1 2">OsEnb-ALM-A6</strain>
    </source>
</reference>